<name>A0A6S6QNK6_9HYPH</name>
<dbReference type="EMBL" id="AP023361">
    <property type="protein sequence ID" value="BCJ89497.1"/>
    <property type="molecule type" value="Genomic_DNA"/>
</dbReference>
<protein>
    <recommendedName>
        <fullName evidence="4">TPM domain-containing protein</fullName>
    </recommendedName>
</protein>
<dbReference type="PANTHER" id="PTHR30373">
    <property type="entry name" value="UPF0603 PROTEIN YGCG"/>
    <property type="match status" value="1"/>
</dbReference>
<evidence type="ECO:0000313" key="6">
    <source>
        <dbReference type="Proteomes" id="UP000515317"/>
    </source>
</evidence>
<dbReference type="Pfam" id="PF04536">
    <property type="entry name" value="TPM_phosphatase"/>
    <property type="match status" value="1"/>
</dbReference>
<proteinExistence type="predicted"/>
<dbReference type="Proteomes" id="UP000515317">
    <property type="component" value="Chromosome"/>
</dbReference>
<sequence length="257" mass="27404">MQKLLAFAFLSVLALAVPAGAQTFPELTSRVVDNANIIDIPTEAEIDKKLADLETKTTKQLVVVTVPSLQGYEIEDYGYRLGRHWGIGQEKKNNGALLIVAPNERKVRIEVGYGLEGDLTDAISSLIIQNAILPRFRAGDFPGGISRGVDDIVQVLEGDQEYAQQAKQEAEGVHITDQTADMFFTAFIFLIIALQIWRAFRGGRSSRRRGMPWIIPTGSSSGSSWSSGGSSWSSGSSGGGFSGGGGSFGGGGSSGSW</sequence>
<dbReference type="KEGG" id="tso:IZ6_02320"/>
<keyword evidence="2" id="KW-1133">Transmembrane helix</keyword>
<feature type="chain" id="PRO_5028461426" description="TPM domain-containing protein" evidence="3">
    <location>
        <begin position="22"/>
        <end position="257"/>
    </location>
</feature>
<evidence type="ECO:0000256" key="3">
    <source>
        <dbReference type="SAM" id="SignalP"/>
    </source>
</evidence>
<evidence type="ECO:0000256" key="2">
    <source>
        <dbReference type="SAM" id="Phobius"/>
    </source>
</evidence>
<dbReference type="Gene3D" id="3.10.310.50">
    <property type="match status" value="1"/>
</dbReference>
<keyword evidence="2" id="KW-0812">Transmembrane</keyword>
<dbReference type="RefSeq" id="WP_222876204.1">
    <property type="nucleotide sequence ID" value="NZ_AP023361.1"/>
</dbReference>
<dbReference type="AlphaFoldDB" id="A0A6S6QNK6"/>
<dbReference type="PANTHER" id="PTHR30373:SF2">
    <property type="entry name" value="UPF0603 PROTEIN YGCG"/>
    <property type="match status" value="1"/>
</dbReference>
<evidence type="ECO:0000256" key="1">
    <source>
        <dbReference type="SAM" id="MobiDB-lite"/>
    </source>
</evidence>
<reference evidence="5 6" key="1">
    <citation type="submission" date="2020-08" db="EMBL/GenBank/DDBJ databases">
        <title>Genome sequence of Rhizobiales bacterium strain IZ6.</title>
        <authorList>
            <person name="Nakai R."/>
            <person name="Naganuma T."/>
        </authorList>
    </citation>
    <scope>NUCLEOTIDE SEQUENCE [LARGE SCALE GENOMIC DNA]</scope>
    <source>
        <strain evidence="5 6">IZ6</strain>
    </source>
</reference>
<accession>A0A6S6QNK6</accession>
<dbReference type="InterPro" id="IPR007621">
    <property type="entry name" value="TPM_dom"/>
</dbReference>
<feature type="compositionally biased region" description="Low complexity" evidence="1">
    <location>
        <begin position="219"/>
        <end position="235"/>
    </location>
</feature>
<feature type="region of interest" description="Disordered" evidence="1">
    <location>
        <begin position="219"/>
        <end position="257"/>
    </location>
</feature>
<gene>
    <name evidence="5" type="ORF">IZ6_02320</name>
</gene>
<feature type="transmembrane region" description="Helical" evidence="2">
    <location>
        <begin position="182"/>
        <end position="200"/>
    </location>
</feature>
<feature type="signal peptide" evidence="3">
    <location>
        <begin position="1"/>
        <end position="21"/>
    </location>
</feature>
<evidence type="ECO:0000259" key="4">
    <source>
        <dbReference type="Pfam" id="PF04536"/>
    </source>
</evidence>
<organism evidence="5 6">
    <name type="scientific">Terrihabitans soli</name>
    <dbReference type="NCBI Taxonomy" id="708113"/>
    <lineage>
        <taxon>Bacteria</taxon>
        <taxon>Pseudomonadati</taxon>
        <taxon>Pseudomonadota</taxon>
        <taxon>Alphaproteobacteria</taxon>
        <taxon>Hyphomicrobiales</taxon>
        <taxon>Terrihabitans</taxon>
    </lineage>
</organism>
<feature type="domain" description="TPM" evidence="4">
    <location>
        <begin position="31"/>
        <end position="154"/>
    </location>
</feature>
<keyword evidence="2" id="KW-0472">Membrane</keyword>
<feature type="compositionally biased region" description="Gly residues" evidence="1">
    <location>
        <begin position="236"/>
        <end position="257"/>
    </location>
</feature>
<keyword evidence="6" id="KW-1185">Reference proteome</keyword>
<keyword evidence="3" id="KW-0732">Signal</keyword>
<evidence type="ECO:0000313" key="5">
    <source>
        <dbReference type="EMBL" id="BCJ89497.1"/>
    </source>
</evidence>